<comment type="caution">
    <text evidence="6">The sequence shown here is derived from an EMBL/GenBank/DDBJ whole genome shotgun (WGS) entry which is preliminary data.</text>
</comment>
<dbReference type="GO" id="GO:0003774">
    <property type="term" value="F:cytoskeletal motor activity"/>
    <property type="evidence" value="ECO:0007669"/>
    <property type="project" value="InterPro"/>
</dbReference>
<comment type="similarity">
    <text evidence="2 4">Belongs to the FliE family.</text>
</comment>
<evidence type="ECO:0000313" key="6">
    <source>
        <dbReference type="EMBL" id="NME42057.1"/>
    </source>
</evidence>
<dbReference type="Proteomes" id="UP000563853">
    <property type="component" value="Unassembled WGS sequence"/>
</dbReference>
<organism evidence="6 7">
    <name type="scientific">Ligilactobacillus agilis</name>
    <dbReference type="NCBI Taxonomy" id="1601"/>
    <lineage>
        <taxon>Bacteria</taxon>
        <taxon>Bacillati</taxon>
        <taxon>Bacillota</taxon>
        <taxon>Bacilli</taxon>
        <taxon>Lactobacillales</taxon>
        <taxon>Lactobacillaceae</taxon>
        <taxon>Ligilactobacillus</taxon>
    </lineage>
</organism>
<dbReference type="PRINTS" id="PR01006">
    <property type="entry name" value="FLGHOOKFLIE"/>
</dbReference>
<sequence>MNLGAIDPSLAVYQANLGQSLGLDKSQAASAKQSFSDYLDKSLASLNQSMAVVNDGTKDLVSGKAEDLGQIMVNLTEAQLNLQTAVQVRNKVITAYNDLKEMQF</sequence>
<keyword evidence="6" id="KW-0969">Cilium</keyword>
<dbReference type="Pfam" id="PF02049">
    <property type="entry name" value="FliE"/>
    <property type="match status" value="1"/>
</dbReference>
<name>A0A848C7K4_9LACO</name>
<protein>
    <recommendedName>
        <fullName evidence="4 5">Flagellar hook-basal body complex protein FliE</fullName>
    </recommendedName>
</protein>
<dbReference type="GO" id="GO:0005198">
    <property type="term" value="F:structural molecule activity"/>
    <property type="evidence" value="ECO:0007669"/>
    <property type="project" value="UniProtKB-UniRule"/>
</dbReference>
<accession>A0A848C7K4</accession>
<dbReference type="GO" id="GO:0071973">
    <property type="term" value="P:bacterial-type flagellum-dependent cell motility"/>
    <property type="evidence" value="ECO:0007669"/>
    <property type="project" value="InterPro"/>
</dbReference>
<evidence type="ECO:0000256" key="3">
    <source>
        <dbReference type="ARBA" id="ARBA00023143"/>
    </source>
</evidence>
<dbReference type="HAMAP" id="MF_00724">
    <property type="entry name" value="FliE"/>
    <property type="match status" value="1"/>
</dbReference>
<evidence type="ECO:0000256" key="1">
    <source>
        <dbReference type="ARBA" id="ARBA00004117"/>
    </source>
</evidence>
<keyword evidence="6" id="KW-0966">Cell projection</keyword>
<dbReference type="AlphaFoldDB" id="A0A848C7K4"/>
<evidence type="ECO:0000256" key="2">
    <source>
        <dbReference type="ARBA" id="ARBA00009272"/>
    </source>
</evidence>
<keyword evidence="3 4" id="KW-0975">Bacterial flagellum</keyword>
<gene>
    <name evidence="4 6" type="primary">fliE</name>
    <name evidence="6" type="ORF">HF863_04660</name>
</gene>
<dbReference type="PANTHER" id="PTHR34653:SF1">
    <property type="entry name" value="FLAGELLAR HOOK-BASAL BODY COMPLEX PROTEIN FLIE"/>
    <property type="match status" value="1"/>
</dbReference>
<dbReference type="EMBL" id="JABAFP010000013">
    <property type="protein sequence ID" value="NME42057.1"/>
    <property type="molecule type" value="Genomic_DNA"/>
</dbReference>
<dbReference type="PANTHER" id="PTHR34653">
    <property type="match status" value="1"/>
</dbReference>
<evidence type="ECO:0000313" key="7">
    <source>
        <dbReference type="Proteomes" id="UP000563853"/>
    </source>
</evidence>
<keyword evidence="6" id="KW-0282">Flagellum</keyword>
<dbReference type="RefSeq" id="WP_170091478.1">
    <property type="nucleotide sequence ID" value="NZ_JABAFP010000013.1"/>
</dbReference>
<proteinExistence type="inferred from homology"/>
<reference evidence="6 7" key="1">
    <citation type="submission" date="2020-04" db="EMBL/GenBank/DDBJ databases">
        <authorList>
            <person name="Hitch T.C.A."/>
            <person name="Wylensek D."/>
            <person name="Clavel T."/>
        </authorList>
    </citation>
    <scope>NUCLEOTIDE SEQUENCE [LARGE SCALE GENOMIC DNA]</scope>
    <source>
        <strain evidence="6 7">WCA-389-WT-5H1</strain>
    </source>
</reference>
<dbReference type="InterPro" id="IPR001624">
    <property type="entry name" value="FliE"/>
</dbReference>
<comment type="subcellular location">
    <subcellularLocation>
        <location evidence="1 4">Bacterial flagellum basal body</location>
    </subcellularLocation>
</comment>
<evidence type="ECO:0000256" key="5">
    <source>
        <dbReference type="NCBIfam" id="TIGR00205"/>
    </source>
</evidence>
<dbReference type="GO" id="GO:0009425">
    <property type="term" value="C:bacterial-type flagellum basal body"/>
    <property type="evidence" value="ECO:0007669"/>
    <property type="project" value="UniProtKB-SubCell"/>
</dbReference>
<evidence type="ECO:0000256" key="4">
    <source>
        <dbReference type="HAMAP-Rule" id="MF_00724"/>
    </source>
</evidence>
<dbReference type="NCBIfam" id="TIGR00205">
    <property type="entry name" value="fliE"/>
    <property type="match status" value="1"/>
</dbReference>